<evidence type="ECO:0000256" key="2">
    <source>
        <dbReference type="ARBA" id="ARBA00008388"/>
    </source>
</evidence>
<dbReference type="FunFam" id="1.20.1260.140:FF:000002">
    <property type="entry name" value="Alternative oxidase"/>
    <property type="match status" value="1"/>
</dbReference>
<dbReference type="EMBL" id="WTXG01000007">
    <property type="protein sequence ID" value="KAI0304335.1"/>
    <property type="molecule type" value="Genomic_DNA"/>
</dbReference>
<dbReference type="AlphaFoldDB" id="A0AAD4M8C4"/>
<evidence type="ECO:0000256" key="4">
    <source>
        <dbReference type="ARBA" id="ARBA00022660"/>
    </source>
</evidence>
<dbReference type="CDD" id="cd01053">
    <property type="entry name" value="AOX"/>
    <property type="match status" value="1"/>
</dbReference>
<evidence type="ECO:0000256" key="13">
    <source>
        <dbReference type="ARBA" id="ARBA00023128"/>
    </source>
</evidence>
<evidence type="ECO:0000256" key="3">
    <source>
        <dbReference type="ARBA" id="ARBA00022448"/>
    </source>
</evidence>
<dbReference type="GO" id="GO:0010230">
    <property type="term" value="P:alternative respiration"/>
    <property type="evidence" value="ECO:0007669"/>
    <property type="project" value="TreeGrafter"/>
</dbReference>
<feature type="binding site" evidence="16">
    <location>
        <position position="145"/>
    </location>
    <ligand>
        <name>Fe cation</name>
        <dbReference type="ChEBI" id="CHEBI:24875"/>
        <label>2</label>
    </ligand>
</feature>
<feature type="binding site" evidence="16">
    <location>
        <position position="250"/>
    </location>
    <ligand>
        <name>Fe cation</name>
        <dbReference type="ChEBI" id="CHEBI:24875"/>
        <label>2</label>
    </ligand>
</feature>
<evidence type="ECO:0000313" key="19">
    <source>
        <dbReference type="Proteomes" id="UP001203297"/>
    </source>
</evidence>
<comment type="subcellular location">
    <subcellularLocation>
        <location evidence="1">Mitochondrion inner membrane</location>
    </subcellularLocation>
</comment>
<evidence type="ECO:0000256" key="5">
    <source>
        <dbReference type="ARBA" id="ARBA00022692"/>
    </source>
</evidence>
<keyword evidence="4 17" id="KW-0679">Respiratory chain</keyword>
<dbReference type="EC" id="1.-.-.-" evidence="17"/>
<keyword evidence="12 16" id="KW-0408">Iron</keyword>
<evidence type="ECO:0000256" key="9">
    <source>
        <dbReference type="ARBA" id="ARBA00022982"/>
    </source>
</evidence>
<reference evidence="18" key="1">
    <citation type="journal article" date="2022" name="New Phytol.">
        <title>Evolutionary transition to the ectomycorrhizal habit in the genomes of a hyperdiverse lineage of mushroom-forming fungi.</title>
        <authorList>
            <person name="Looney B."/>
            <person name="Miyauchi S."/>
            <person name="Morin E."/>
            <person name="Drula E."/>
            <person name="Courty P.E."/>
            <person name="Kohler A."/>
            <person name="Kuo A."/>
            <person name="LaButti K."/>
            <person name="Pangilinan J."/>
            <person name="Lipzen A."/>
            <person name="Riley R."/>
            <person name="Andreopoulos W."/>
            <person name="He G."/>
            <person name="Johnson J."/>
            <person name="Nolan M."/>
            <person name="Tritt A."/>
            <person name="Barry K.W."/>
            <person name="Grigoriev I.V."/>
            <person name="Nagy L.G."/>
            <person name="Hibbett D."/>
            <person name="Henrissat B."/>
            <person name="Matheny P.B."/>
            <person name="Labbe J."/>
            <person name="Martin F.M."/>
        </authorList>
    </citation>
    <scope>NUCLEOTIDE SEQUENCE</scope>
    <source>
        <strain evidence="18">BPL690</strain>
    </source>
</reference>
<evidence type="ECO:0000256" key="17">
    <source>
        <dbReference type="RuleBase" id="RU003779"/>
    </source>
</evidence>
<feature type="binding site" evidence="16">
    <location>
        <position position="250"/>
    </location>
    <ligand>
        <name>Fe cation</name>
        <dbReference type="ChEBI" id="CHEBI:24875"/>
        <label>1</label>
    </ligand>
</feature>
<dbReference type="PANTHER" id="PTHR31803:SF3">
    <property type="entry name" value="ALTERNATIVE OXIDASE"/>
    <property type="match status" value="1"/>
</dbReference>
<keyword evidence="7" id="KW-0999">Mitochondrion inner membrane</keyword>
<keyword evidence="6 16" id="KW-0479">Metal-binding</keyword>
<keyword evidence="5 17" id="KW-0812">Transmembrane</keyword>
<feature type="binding site" evidence="16">
    <location>
        <position position="253"/>
    </location>
    <ligand>
        <name>Fe cation</name>
        <dbReference type="ChEBI" id="CHEBI:24875"/>
        <label>2</label>
    </ligand>
</feature>
<dbReference type="InterPro" id="IPR002680">
    <property type="entry name" value="AOX"/>
</dbReference>
<protein>
    <recommendedName>
        <fullName evidence="17">Alternative oxidase</fullName>
        <ecNumber evidence="17">1.-.-.-</ecNumber>
    </recommendedName>
</protein>
<dbReference type="InterPro" id="IPR038659">
    <property type="entry name" value="AOX_sf"/>
</dbReference>
<evidence type="ECO:0000256" key="1">
    <source>
        <dbReference type="ARBA" id="ARBA00004273"/>
    </source>
</evidence>
<evidence type="ECO:0000256" key="15">
    <source>
        <dbReference type="ARBA" id="ARBA00025285"/>
    </source>
</evidence>
<dbReference type="Proteomes" id="UP001203297">
    <property type="component" value="Unassembled WGS sequence"/>
</dbReference>
<evidence type="ECO:0000256" key="12">
    <source>
        <dbReference type="ARBA" id="ARBA00023004"/>
    </source>
</evidence>
<dbReference type="Gene3D" id="1.20.1260.140">
    <property type="entry name" value="Alternative oxidase"/>
    <property type="match status" value="1"/>
</dbReference>
<name>A0AAD4M8C4_9AGAM</name>
<evidence type="ECO:0000256" key="10">
    <source>
        <dbReference type="ARBA" id="ARBA00022989"/>
    </source>
</evidence>
<gene>
    <name evidence="18" type="ORF">B0F90DRAFT_1809187</name>
</gene>
<dbReference type="PIRSF" id="PIRSF005229">
    <property type="entry name" value="AOX"/>
    <property type="match status" value="1"/>
</dbReference>
<comment type="cofactor">
    <cofactor evidence="16 17">
        <name>Fe cation</name>
        <dbReference type="ChEBI" id="CHEBI:24875"/>
    </cofactor>
    <text evidence="16 17">Binds 2 iron ions per subunit.</text>
</comment>
<evidence type="ECO:0000313" key="18">
    <source>
        <dbReference type="EMBL" id="KAI0304335.1"/>
    </source>
</evidence>
<dbReference type="GO" id="GO:0046872">
    <property type="term" value="F:metal ion binding"/>
    <property type="evidence" value="ECO:0007669"/>
    <property type="project" value="UniProtKB-UniRule"/>
</dbReference>
<keyword evidence="8" id="KW-0809">Transit peptide</keyword>
<keyword evidence="3" id="KW-0813">Transport</keyword>
<feature type="binding site" evidence="16">
    <location>
        <position position="196"/>
    </location>
    <ligand>
        <name>Fe cation</name>
        <dbReference type="ChEBI" id="CHEBI:24875"/>
        <label>2</label>
    </ligand>
</feature>
<evidence type="ECO:0000256" key="11">
    <source>
        <dbReference type="ARBA" id="ARBA00023002"/>
    </source>
</evidence>
<dbReference type="PANTHER" id="PTHR31803">
    <property type="entry name" value="ALTERNATIVE OXIDASE"/>
    <property type="match status" value="1"/>
</dbReference>
<organism evidence="18 19">
    <name type="scientific">Multifurca ochricompacta</name>
    <dbReference type="NCBI Taxonomy" id="376703"/>
    <lineage>
        <taxon>Eukaryota</taxon>
        <taxon>Fungi</taxon>
        <taxon>Dikarya</taxon>
        <taxon>Basidiomycota</taxon>
        <taxon>Agaricomycotina</taxon>
        <taxon>Agaricomycetes</taxon>
        <taxon>Russulales</taxon>
        <taxon>Russulaceae</taxon>
        <taxon>Multifurca</taxon>
    </lineage>
</organism>
<comment type="caution">
    <text evidence="18">The sequence shown here is derived from an EMBL/GenBank/DDBJ whole genome shotgun (WGS) entry which is preliminary data.</text>
</comment>
<evidence type="ECO:0000256" key="14">
    <source>
        <dbReference type="ARBA" id="ARBA00023136"/>
    </source>
</evidence>
<evidence type="ECO:0000256" key="16">
    <source>
        <dbReference type="PIRSR" id="PIRSR005229-1"/>
    </source>
</evidence>
<dbReference type="GO" id="GO:0009916">
    <property type="term" value="F:alternative oxidase activity"/>
    <property type="evidence" value="ECO:0007669"/>
    <property type="project" value="UniProtKB-UniRule"/>
</dbReference>
<sequence>MLLATARTGTLVVGRPQRVNGDWVLFHPVYTPDELKAVKVLHRPTGTFSDKFAYALVRLCRWGFDIVSGYRHKSIPPGSNMSLEQLRQGKYVLSEKQWLTRIVILESIAGVPGMVGATLRHLMSLRLMRRDSGWIHTLLEEAENERMHLMTFLTLRNPGLPLRALVLAAQGVFYNIFFLSYIFSPKTCHRFVGYLEEEAVITYTRAIEQLEQGHLPIWENMDAPAIAKDYWRLSENATIKDVLYAVRSDETTHRFVNHSLGNLKRNDVNPFAIREPDMHVKGKTIEFVRKEATKYVYDSEKLIQGNSPPSAT</sequence>
<dbReference type="Pfam" id="PF01786">
    <property type="entry name" value="AOX"/>
    <property type="match status" value="1"/>
</dbReference>
<dbReference type="GO" id="GO:0005743">
    <property type="term" value="C:mitochondrial inner membrane"/>
    <property type="evidence" value="ECO:0007669"/>
    <property type="project" value="UniProtKB-SubCell"/>
</dbReference>
<evidence type="ECO:0000256" key="7">
    <source>
        <dbReference type="ARBA" id="ARBA00022792"/>
    </source>
</evidence>
<keyword evidence="11 17" id="KW-0560">Oxidoreductase</keyword>
<evidence type="ECO:0000256" key="6">
    <source>
        <dbReference type="ARBA" id="ARBA00022723"/>
    </source>
</evidence>
<accession>A0AAD4M8C4</accession>
<keyword evidence="13" id="KW-0496">Mitochondrion</keyword>
<feature type="binding site" evidence="16">
    <location>
        <position position="145"/>
    </location>
    <ligand>
        <name>Fe cation</name>
        <dbReference type="ChEBI" id="CHEBI:24875"/>
        <label>1</label>
    </ligand>
</feature>
<dbReference type="GO" id="GO:0098803">
    <property type="term" value="C:respiratory chain complex"/>
    <property type="evidence" value="ECO:0007669"/>
    <property type="project" value="UniProtKB-UniRule"/>
</dbReference>
<keyword evidence="14 17" id="KW-0472">Membrane</keyword>
<proteinExistence type="inferred from homology"/>
<keyword evidence="9 17" id="KW-0249">Electron transport</keyword>
<comment type="similarity">
    <text evidence="2 17">Belongs to the alternative oxidase family.</text>
</comment>
<keyword evidence="19" id="KW-1185">Reference proteome</keyword>
<comment type="function">
    <text evidence="15">Catalyzes cyanide-resistant oxygen consumption. May increase respiration when the cytochrome respiratory pathway is restricted, or in response to low temperatures.</text>
</comment>
<feature type="binding site" evidence="16">
    <location>
        <position position="106"/>
    </location>
    <ligand>
        <name>Fe cation</name>
        <dbReference type="ChEBI" id="CHEBI:24875"/>
        <label>1</label>
    </ligand>
</feature>
<feature type="binding site" evidence="16">
    <location>
        <position position="148"/>
    </location>
    <ligand>
        <name>Fe cation</name>
        <dbReference type="ChEBI" id="CHEBI:24875"/>
        <label>1</label>
    </ligand>
</feature>
<keyword evidence="10" id="KW-1133">Transmembrane helix</keyword>
<evidence type="ECO:0000256" key="8">
    <source>
        <dbReference type="ARBA" id="ARBA00022946"/>
    </source>
</evidence>